<evidence type="ECO:0000313" key="2">
    <source>
        <dbReference type="Proteomes" id="UP000632498"/>
    </source>
</evidence>
<accession>A0A917CA48</accession>
<organism evidence="1 2">
    <name type="scientific">Terasakiella brassicae</name>
    <dbReference type="NCBI Taxonomy" id="1634917"/>
    <lineage>
        <taxon>Bacteria</taxon>
        <taxon>Pseudomonadati</taxon>
        <taxon>Pseudomonadota</taxon>
        <taxon>Alphaproteobacteria</taxon>
        <taxon>Rhodospirillales</taxon>
        <taxon>Terasakiellaceae</taxon>
        <taxon>Terasakiella</taxon>
    </lineage>
</organism>
<keyword evidence="2" id="KW-1185">Reference proteome</keyword>
<dbReference type="AlphaFoldDB" id="A0A917CA48"/>
<reference evidence="1" key="2">
    <citation type="submission" date="2020-09" db="EMBL/GenBank/DDBJ databases">
        <authorList>
            <person name="Sun Q."/>
            <person name="Zhou Y."/>
        </authorList>
    </citation>
    <scope>NUCLEOTIDE SEQUENCE</scope>
    <source>
        <strain evidence="1">CGMCC 1.15254</strain>
    </source>
</reference>
<gene>
    <name evidence="1" type="ORF">GCM10011332_31340</name>
</gene>
<evidence type="ECO:0000313" key="1">
    <source>
        <dbReference type="EMBL" id="GGF75030.1"/>
    </source>
</evidence>
<reference evidence="1" key="1">
    <citation type="journal article" date="2014" name="Int. J. Syst. Evol. Microbiol.">
        <title>Complete genome sequence of Corynebacterium casei LMG S-19264T (=DSM 44701T), isolated from a smear-ripened cheese.</title>
        <authorList>
            <consortium name="US DOE Joint Genome Institute (JGI-PGF)"/>
            <person name="Walter F."/>
            <person name="Albersmeier A."/>
            <person name="Kalinowski J."/>
            <person name="Ruckert C."/>
        </authorList>
    </citation>
    <scope>NUCLEOTIDE SEQUENCE</scope>
    <source>
        <strain evidence="1">CGMCC 1.15254</strain>
    </source>
</reference>
<name>A0A917CA48_9PROT</name>
<dbReference type="Proteomes" id="UP000632498">
    <property type="component" value="Unassembled WGS sequence"/>
</dbReference>
<comment type="caution">
    <text evidence="1">The sequence shown here is derived from an EMBL/GenBank/DDBJ whole genome shotgun (WGS) entry which is preliminary data.</text>
</comment>
<proteinExistence type="predicted"/>
<sequence length="323" mass="37152">MKVQYKLPIRGMLQVKNVEAIKFENWSFTFETGKDGKFVETLIIGIDHIPKEKWPTLIEVEQDPNAEIPRFPFTTNPDAIRFHSIEETIINLESFLSVYGLEEICFNEMSEEWIPSDDDEKVGLQSGFSISAGSLEPISDPVDNHFLACCIVASNQPSPNVAALSHFRIGLVHFHNGKYIESIRSLYICIETLFGNGKHQKRPTIQEFQKSDTLNKITREMYFQSTASNLIERLKRKYPKLNTATSEVDFYEFLFDLRGEVQHANGFVRGKWHPSKQEEFKDEAVFLFNFTHHICWDIAEGNIATVEHRLRQSQAETPSSSNI</sequence>
<dbReference type="EMBL" id="BMHV01000035">
    <property type="protein sequence ID" value="GGF75030.1"/>
    <property type="molecule type" value="Genomic_DNA"/>
</dbReference>
<protein>
    <submittedName>
        <fullName evidence="1">Uncharacterized protein</fullName>
    </submittedName>
</protein>
<dbReference type="RefSeq" id="WP_188666949.1">
    <property type="nucleotide sequence ID" value="NZ_BMHV01000035.1"/>
</dbReference>